<feature type="signal peptide" evidence="5">
    <location>
        <begin position="1"/>
        <end position="21"/>
    </location>
</feature>
<dbReference type="AlphaFoldDB" id="A0A6L5YBC3"/>
<comment type="caution">
    <text evidence="7">The sequence shown here is derived from an EMBL/GenBank/DDBJ whole genome shotgun (WGS) entry which is preliminary data.</text>
</comment>
<evidence type="ECO:0000313" key="7">
    <source>
        <dbReference type="EMBL" id="MST55445.1"/>
    </source>
</evidence>
<dbReference type="SUPFAM" id="SSF52151">
    <property type="entry name" value="FabD/lysophospholipase-like"/>
    <property type="match status" value="1"/>
</dbReference>
<dbReference type="CDD" id="cd07205">
    <property type="entry name" value="Pat_PNPLA6_PNPLA7_NTE1_like"/>
    <property type="match status" value="1"/>
</dbReference>
<evidence type="ECO:0000256" key="5">
    <source>
        <dbReference type="SAM" id="SignalP"/>
    </source>
</evidence>
<dbReference type="EMBL" id="VUNH01000004">
    <property type="protein sequence ID" value="MST55445.1"/>
    <property type="molecule type" value="Genomic_DNA"/>
</dbReference>
<feature type="domain" description="PNPLA" evidence="6">
    <location>
        <begin position="29"/>
        <end position="220"/>
    </location>
</feature>
<keyword evidence="2 4" id="KW-0442">Lipid degradation</keyword>
<dbReference type="Proteomes" id="UP000473699">
    <property type="component" value="Unassembled WGS sequence"/>
</dbReference>
<evidence type="ECO:0000256" key="4">
    <source>
        <dbReference type="PROSITE-ProRule" id="PRU01161"/>
    </source>
</evidence>
<keyword evidence="1 4" id="KW-0378">Hydrolase</keyword>
<feature type="active site" description="Proton acceptor" evidence="4">
    <location>
        <position position="207"/>
    </location>
</feature>
<organism evidence="7 8">
    <name type="scientific">Pyramidobacter porci</name>
    <dbReference type="NCBI Taxonomy" id="2605789"/>
    <lineage>
        <taxon>Bacteria</taxon>
        <taxon>Thermotogati</taxon>
        <taxon>Synergistota</taxon>
        <taxon>Synergistia</taxon>
        <taxon>Synergistales</taxon>
        <taxon>Dethiosulfovibrionaceae</taxon>
        <taxon>Pyramidobacter</taxon>
    </lineage>
</organism>
<feature type="active site" description="Nucleophile" evidence="4">
    <location>
        <position position="62"/>
    </location>
</feature>
<name>A0A6L5YBC3_9BACT</name>
<proteinExistence type="predicted"/>
<evidence type="ECO:0000256" key="2">
    <source>
        <dbReference type="ARBA" id="ARBA00022963"/>
    </source>
</evidence>
<dbReference type="GO" id="GO:0016042">
    <property type="term" value="P:lipid catabolic process"/>
    <property type="evidence" value="ECO:0007669"/>
    <property type="project" value="UniProtKB-UniRule"/>
</dbReference>
<keyword evidence="3 4" id="KW-0443">Lipid metabolism</keyword>
<feature type="short sequence motif" description="GXSXG" evidence="4">
    <location>
        <begin position="60"/>
        <end position="64"/>
    </location>
</feature>
<accession>A0A6L5YBC3</accession>
<dbReference type="InterPro" id="IPR002641">
    <property type="entry name" value="PNPLA_dom"/>
</dbReference>
<dbReference type="PROSITE" id="PS51635">
    <property type="entry name" value="PNPLA"/>
    <property type="match status" value="1"/>
</dbReference>
<dbReference type="InterPro" id="IPR050301">
    <property type="entry name" value="NTE"/>
</dbReference>
<dbReference type="GO" id="GO:0016787">
    <property type="term" value="F:hydrolase activity"/>
    <property type="evidence" value="ECO:0007669"/>
    <property type="project" value="UniProtKB-UniRule"/>
</dbReference>
<evidence type="ECO:0000259" key="6">
    <source>
        <dbReference type="PROSITE" id="PS51635"/>
    </source>
</evidence>
<gene>
    <name evidence="7" type="ORF">FYJ74_05275</name>
</gene>
<dbReference type="PANTHER" id="PTHR14226">
    <property type="entry name" value="NEUROPATHY TARGET ESTERASE/SWISS CHEESE D.MELANOGASTER"/>
    <property type="match status" value="1"/>
</dbReference>
<evidence type="ECO:0000313" key="8">
    <source>
        <dbReference type="Proteomes" id="UP000473699"/>
    </source>
</evidence>
<sequence>MKKIWLWLLMALTFSATPAGAEDKPYVVLALSGGGIKGYAHIGVLRELEKEGVGIAGIVGTSMGAIVGSLYASGRTPAELERIVMDVNLGELVTASGGNYFNLSDKATRDISMIRPEIYTDVHNKVAGPLGFVAGTSVLEHIAQLLSHVTVTDFRRLPIPFAAIATDLVSGEKVVLRRGSLASAVRASMSIPGVFDPWEINGRLLVDGGMVSNMPVETAKELFPGYPVIAVNLTSELEPREKLSTVFDVVSQSITILTMQNVRREATLADLVISPGVKEYPILGTSPAAEIIQQGRDAAVKALPQIRALLKKAPRRPVKEKELVPPKPPHVMGVHVVGVPEKMGKEIERELLKVWLGRPVPMKEIVAASANIAKREDVRSVDYDLLDTERGVIVLLKVQRFPAHRYSLGGYASTYSGMGWLVIGSRRYDLFTPGDTLQSSFYLGQRWGADFNYFWDMDVSHSSFWEAGLSASHFRIDASGAPLEWQRYNFDVQRHFTLHERLRLSAGVSATAARRVEGGESANYAAPFLEATLNLMDNPDDPVNGWLLNARSMWPSETGTMLMRLSLTGRRRISPKLMAELQGGFTEGDMDDKRLFSAYLGAREELYSLAEHPIEAERFAWWRAKLRYPLSQTIFGNVIAEIFGGQGYAWGSDGAEIARPWEVGVALCAPRRLIDGKLYAVYTDRKEWRFGVSIGVPNWDAFHLF</sequence>
<dbReference type="PANTHER" id="PTHR14226:SF29">
    <property type="entry name" value="NEUROPATHY TARGET ESTERASE SWS"/>
    <property type="match status" value="1"/>
</dbReference>
<dbReference type="InterPro" id="IPR016035">
    <property type="entry name" value="Acyl_Trfase/lysoPLipase"/>
</dbReference>
<dbReference type="Pfam" id="PF01734">
    <property type="entry name" value="Patatin"/>
    <property type="match status" value="1"/>
</dbReference>
<evidence type="ECO:0000256" key="1">
    <source>
        <dbReference type="ARBA" id="ARBA00022801"/>
    </source>
</evidence>
<evidence type="ECO:0000256" key="3">
    <source>
        <dbReference type="ARBA" id="ARBA00023098"/>
    </source>
</evidence>
<feature type="short sequence motif" description="DGA/G" evidence="4">
    <location>
        <begin position="207"/>
        <end position="209"/>
    </location>
</feature>
<feature type="short sequence motif" description="GXGXXG" evidence="4">
    <location>
        <begin position="33"/>
        <end position="38"/>
    </location>
</feature>
<reference evidence="7 8" key="1">
    <citation type="submission" date="2019-08" db="EMBL/GenBank/DDBJ databases">
        <title>In-depth cultivation of the pig gut microbiome towards novel bacterial diversity and tailored functional studies.</title>
        <authorList>
            <person name="Wylensek D."/>
            <person name="Hitch T.C.A."/>
            <person name="Clavel T."/>
        </authorList>
    </citation>
    <scope>NUCLEOTIDE SEQUENCE [LARGE SCALE GENOMIC DNA]</scope>
    <source>
        <strain evidence="7 8">SM-530-WT-4B</strain>
    </source>
</reference>
<protein>
    <submittedName>
        <fullName evidence="7">Patatin-like phospholipase family protein</fullName>
    </submittedName>
</protein>
<dbReference type="RefSeq" id="WP_154528538.1">
    <property type="nucleotide sequence ID" value="NZ_VUNH01000004.1"/>
</dbReference>
<dbReference type="Gene3D" id="3.40.1090.10">
    <property type="entry name" value="Cytosolic phospholipase A2 catalytic domain"/>
    <property type="match status" value="2"/>
</dbReference>
<feature type="chain" id="PRO_5026702897" evidence="5">
    <location>
        <begin position="22"/>
        <end position="705"/>
    </location>
</feature>
<keyword evidence="8" id="KW-1185">Reference proteome</keyword>
<keyword evidence="5" id="KW-0732">Signal</keyword>